<reference evidence="3" key="1">
    <citation type="submission" date="2022-09" db="EMBL/GenBank/DDBJ databases">
        <title>Aureispira anguillicida sp. nov., isolated from Leptocephalus of Japanese eel Anguilla japonica.</title>
        <authorList>
            <person name="Yuasa K."/>
            <person name="Mekata T."/>
            <person name="Ikunari K."/>
        </authorList>
    </citation>
    <scope>NUCLEOTIDE SEQUENCE</scope>
    <source>
        <strain evidence="3">EL160426</strain>
    </source>
</reference>
<dbReference type="AlphaFoldDB" id="A0A915YBS6"/>
<evidence type="ECO:0000313" key="4">
    <source>
        <dbReference type="Proteomes" id="UP001060919"/>
    </source>
</evidence>
<dbReference type="RefSeq" id="WP_264791493.1">
    <property type="nucleotide sequence ID" value="NZ_AP026867.1"/>
</dbReference>
<evidence type="ECO:0000259" key="2">
    <source>
        <dbReference type="Pfam" id="PF18962"/>
    </source>
</evidence>
<dbReference type="Pfam" id="PF18962">
    <property type="entry name" value="Por_Secre_tail"/>
    <property type="match status" value="1"/>
</dbReference>
<dbReference type="Proteomes" id="UP001060919">
    <property type="component" value="Chromosome"/>
</dbReference>
<keyword evidence="1" id="KW-0732">Signal</keyword>
<dbReference type="EMBL" id="AP026867">
    <property type="protein sequence ID" value="BDS10159.1"/>
    <property type="molecule type" value="Genomic_DNA"/>
</dbReference>
<name>A0A915YBS6_9BACT</name>
<evidence type="ECO:0000256" key="1">
    <source>
        <dbReference type="SAM" id="SignalP"/>
    </source>
</evidence>
<gene>
    <name evidence="3" type="ORF">AsAng_0008670</name>
</gene>
<keyword evidence="4" id="KW-1185">Reference proteome</keyword>
<feature type="domain" description="Secretion system C-terminal sorting" evidence="2">
    <location>
        <begin position="221"/>
        <end position="295"/>
    </location>
</feature>
<dbReference type="NCBIfam" id="TIGR04183">
    <property type="entry name" value="Por_Secre_tail"/>
    <property type="match status" value="1"/>
</dbReference>
<evidence type="ECO:0000313" key="3">
    <source>
        <dbReference type="EMBL" id="BDS10159.1"/>
    </source>
</evidence>
<feature type="chain" id="PRO_5037135180" evidence="1">
    <location>
        <begin position="22"/>
        <end position="297"/>
    </location>
</feature>
<organism evidence="3 4">
    <name type="scientific">Aureispira anguillae</name>
    <dbReference type="NCBI Taxonomy" id="2864201"/>
    <lineage>
        <taxon>Bacteria</taxon>
        <taxon>Pseudomonadati</taxon>
        <taxon>Bacteroidota</taxon>
        <taxon>Saprospiria</taxon>
        <taxon>Saprospirales</taxon>
        <taxon>Saprospiraceae</taxon>
        <taxon>Aureispira</taxon>
    </lineage>
</organism>
<accession>A0A915YBS6</accession>
<proteinExistence type="predicted"/>
<dbReference type="KEGG" id="aup:AsAng_0008670"/>
<feature type="signal peptide" evidence="1">
    <location>
        <begin position="1"/>
        <end position="21"/>
    </location>
</feature>
<dbReference type="InterPro" id="IPR026444">
    <property type="entry name" value="Secre_tail"/>
</dbReference>
<sequence>MLKNKLLIGLLCWFAYSTCQAQITLDNTYSITNSYQDMQPVLLESAGTKYAIFDQGNLELKLYNLDHSIYKTITVNTPSDLYDPVAFPHFNAAYFYYVKEGLFDTDNEVEFMLHYQACLTSGCSTTVTAIAIINEDGSVLFQQDDTGIKGTSTYYLQHTNTPSSIINASDGTSKMILKNTVGPNIYVYNLPGTLMCDPCGGTTGARYTEANSGVVLKQNAPNPSTTYTVVGYELPEEADRGTLKIYNTSGIELKSYQVDKSFDHLQISTQDLPAGTYYYTIQTNIGQVQSKKMIVVK</sequence>
<protein>
    <submittedName>
        <fullName evidence="3">T9SS type A sorting domain-containing protein</fullName>
    </submittedName>
</protein>